<sequence>MSLKRPRASPEPAGTDTRAVAASVELQPTKKPRLDTPSTPAATAATTTTIPDEQDPDEQDRISALSDELLVRILASLAVPQLLDLSLVSRRFWRLACDSQLWKAHYYSRFVLPRALRIPGFRGARPAQQQRQDHKLHYSGRKALWADGRRGGITDTQQHEQAQCIPKPLAAGEAKHDAAVPKTVDWMRQFRTRHNWSKGTCAVEELRLGDGSPARNNGQAHADGRPRMLVKVVEGIAVTADAESGLRAWDLRTREIMAQTSLRPAAAVATRDAPDRMPSCLAVDEDRAPDNQTLRIALGFCDGSFGVWLLDIGSGGKESVLSPQYRHEPSPSGRLAGMAYSHPFLLTATDSVHISLYTFDGHSADVSNAQAGGGGNKWPPPYLLTSLESVTSEPPLALSVRRAGASTTIASIAYTFVTRQGWSIGVQDLHVKTAAPTADTPRPLPEVGSTRLAHTEPVSTGRARHRTPRRRQRQRQDRTPRVASSSDEDADDADDDPDEDDDDDDDDYEVGPTALCYTHPYLLATLPDNTLVLHLCTSSAASLAVSRGIRLWGHTSGISDAEITSRGRAVSVSARGDEMRVWELEGGGCGGAGGRGHKRTRDGGAAVEAAHGLSVEVRAARSPSGEAAEPAAWEDRRNWVGFDDEMVIVLKERADGGDSLMVYDFT</sequence>
<feature type="domain" description="F-box" evidence="2">
    <location>
        <begin position="59"/>
        <end position="105"/>
    </location>
</feature>
<dbReference type="InterPro" id="IPR036047">
    <property type="entry name" value="F-box-like_dom_sf"/>
</dbReference>
<dbReference type="HOGENOM" id="CLU_024462_1_0_1"/>
<reference evidence="5" key="1">
    <citation type="submission" date="2010-07" db="EMBL/GenBank/DDBJ databases">
        <title>The genome sequence of Gaeumannomyces graminis var. tritici strain R3-111a-1.</title>
        <authorList>
            <consortium name="The Broad Institute Genome Sequencing Platform"/>
            <person name="Ma L.-J."/>
            <person name="Dead R."/>
            <person name="Young S."/>
            <person name="Zeng Q."/>
            <person name="Koehrsen M."/>
            <person name="Alvarado L."/>
            <person name="Berlin A."/>
            <person name="Chapman S.B."/>
            <person name="Chen Z."/>
            <person name="Freedman E."/>
            <person name="Gellesch M."/>
            <person name="Goldberg J."/>
            <person name="Griggs A."/>
            <person name="Gujja S."/>
            <person name="Heilman E.R."/>
            <person name="Heiman D."/>
            <person name="Hepburn T."/>
            <person name="Howarth C."/>
            <person name="Jen D."/>
            <person name="Larson L."/>
            <person name="Mehta T."/>
            <person name="Neiman D."/>
            <person name="Pearson M."/>
            <person name="Roberts A."/>
            <person name="Saif S."/>
            <person name="Shea T."/>
            <person name="Shenoy N."/>
            <person name="Sisk P."/>
            <person name="Stolte C."/>
            <person name="Sykes S."/>
            <person name="Walk T."/>
            <person name="White J."/>
            <person name="Yandava C."/>
            <person name="Haas B."/>
            <person name="Nusbaum C."/>
            <person name="Birren B."/>
        </authorList>
    </citation>
    <scope>NUCLEOTIDE SEQUENCE [LARGE SCALE GENOMIC DNA]</scope>
    <source>
        <strain evidence="5">R3-111a-1</strain>
    </source>
</reference>
<dbReference type="eggNOG" id="ENOG502S63K">
    <property type="taxonomic scope" value="Eukaryota"/>
</dbReference>
<feature type="region of interest" description="Disordered" evidence="1">
    <location>
        <begin position="435"/>
        <end position="511"/>
    </location>
</feature>
<dbReference type="GeneID" id="20345304"/>
<dbReference type="InterPro" id="IPR011047">
    <property type="entry name" value="Quinoprotein_ADH-like_sf"/>
</dbReference>
<dbReference type="PROSITE" id="PS50181">
    <property type="entry name" value="FBOX"/>
    <property type="match status" value="1"/>
</dbReference>
<dbReference type="Gene3D" id="1.20.1280.50">
    <property type="match status" value="1"/>
</dbReference>
<dbReference type="RefSeq" id="XP_009220908.1">
    <property type="nucleotide sequence ID" value="XM_009222644.1"/>
</dbReference>
<evidence type="ECO:0000259" key="2">
    <source>
        <dbReference type="PROSITE" id="PS50181"/>
    </source>
</evidence>
<protein>
    <submittedName>
        <fullName evidence="3">F-box domain-containing protein</fullName>
    </submittedName>
</protein>
<gene>
    <name evidence="4" type="primary">20345304</name>
    <name evidence="3" type="ORF">GGTG_04846</name>
</gene>
<organism evidence="3">
    <name type="scientific">Gaeumannomyces tritici (strain R3-111a-1)</name>
    <name type="common">Wheat and barley take-all root rot fungus</name>
    <name type="synonym">Gaeumannomyces graminis var. tritici</name>
    <dbReference type="NCBI Taxonomy" id="644352"/>
    <lineage>
        <taxon>Eukaryota</taxon>
        <taxon>Fungi</taxon>
        <taxon>Dikarya</taxon>
        <taxon>Ascomycota</taxon>
        <taxon>Pezizomycotina</taxon>
        <taxon>Sordariomycetes</taxon>
        <taxon>Sordariomycetidae</taxon>
        <taxon>Magnaporthales</taxon>
        <taxon>Magnaporthaceae</taxon>
        <taxon>Gaeumannomyces</taxon>
    </lineage>
</organism>
<accession>J3NU92</accession>
<feature type="compositionally biased region" description="Acidic residues" evidence="1">
    <location>
        <begin position="486"/>
        <end position="509"/>
    </location>
</feature>
<dbReference type="SUPFAM" id="SSF81383">
    <property type="entry name" value="F-box domain"/>
    <property type="match status" value="1"/>
</dbReference>
<reference evidence="3" key="2">
    <citation type="submission" date="2010-07" db="EMBL/GenBank/DDBJ databases">
        <authorList>
            <consortium name="The Broad Institute Genome Sequencing Platform"/>
            <consortium name="Broad Institute Genome Sequencing Center for Infectious Disease"/>
            <person name="Ma L.-J."/>
            <person name="Dead R."/>
            <person name="Young S."/>
            <person name="Zeng Q."/>
            <person name="Koehrsen M."/>
            <person name="Alvarado L."/>
            <person name="Berlin A."/>
            <person name="Chapman S.B."/>
            <person name="Chen Z."/>
            <person name="Freedman E."/>
            <person name="Gellesch M."/>
            <person name="Goldberg J."/>
            <person name="Griggs A."/>
            <person name="Gujja S."/>
            <person name="Heilman E.R."/>
            <person name="Heiman D."/>
            <person name="Hepburn T."/>
            <person name="Howarth C."/>
            <person name="Jen D."/>
            <person name="Larson L."/>
            <person name="Mehta T."/>
            <person name="Neiman D."/>
            <person name="Pearson M."/>
            <person name="Roberts A."/>
            <person name="Saif S."/>
            <person name="Shea T."/>
            <person name="Shenoy N."/>
            <person name="Sisk P."/>
            <person name="Stolte C."/>
            <person name="Sykes S."/>
            <person name="Walk T."/>
            <person name="White J."/>
            <person name="Yandava C."/>
            <person name="Haas B."/>
            <person name="Nusbaum C."/>
            <person name="Birren B."/>
        </authorList>
    </citation>
    <scope>NUCLEOTIDE SEQUENCE</scope>
    <source>
        <strain evidence="3">R3-111a-1</strain>
    </source>
</reference>
<dbReference type="InterPro" id="IPR001810">
    <property type="entry name" value="F-box_dom"/>
</dbReference>
<evidence type="ECO:0000313" key="4">
    <source>
        <dbReference type="EnsemblFungi" id="EJT79763"/>
    </source>
</evidence>
<feature type="region of interest" description="Disordered" evidence="1">
    <location>
        <begin position="1"/>
        <end position="60"/>
    </location>
</feature>
<dbReference type="AlphaFoldDB" id="J3NU92"/>
<dbReference type="EnsemblFungi" id="EJT79763">
    <property type="protein sequence ID" value="EJT79763"/>
    <property type="gene ID" value="GGTG_04846"/>
</dbReference>
<evidence type="ECO:0000256" key="1">
    <source>
        <dbReference type="SAM" id="MobiDB-lite"/>
    </source>
</evidence>
<reference evidence="4" key="4">
    <citation type="journal article" date="2015" name="G3 (Bethesda)">
        <title>Genome sequences of three phytopathogenic species of the Magnaporthaceae family of fungi.</title>
        <authorList>
            <person name="Okagaki L.H."/>
            <person name="Nunes C.C."/>
            <person name="Sailsbery J."/>
            <person name="Clay B."/>
            <person name="Brown D."/>
            <person name="John T."/>
            <person name="Oh Y."/>
            <person name="Young N."/>
            <person name="Fitzgerald M."/>
            <person name="Haas B.J."/>
            <person name="Zeng Q."/>
            <person name="Young S."/>
            <person name="Adiconis X."/>
            <person name="Fan L."/>
            <person name="Levin J.Z."/>
            <person name="Mitchell T.K."/>
            <person name="Okubara P.A."/>
            <person name="Farman M.L."/>
            <person name="Kohn L.M."/>
            <person name="Birren B."/>
            <person name="Ma L.-J."/>
            <person name="Dean R.A."/>
        </authorList>
    </citation>
    <scope>NUCLEOTIDE SEQUENCE</scope>
    <source>
        <strain evidence="4">R3-111a-1</strain>
    </source>
</reference>
<dbReference type="Pfam" id="PF12937">
    <property type="entry name" value="F-box-like"/>
    <property type="match status" value="1"/>
</dbReference>
<dbReference type="OrthoDB" id="3219396at2759"/>
<proteinExistence type="predicted"/>
<dbReference type="Proteomes" id="UP000006039">
    <property type="component" value="Unassembled WGS sequence"/>
</dbReference>
<dbReference type="STRING" id="644352.J3NU92"/>
<evidence type="ECO:0000313" key="5">
    <source>
        <dbReference type="Proteomes" id="UP000006039"/>
    </source>
</evidence>
<dbReference type="Pfam" id="PF25499">
    <property type="entry name" value="Beta-prop_pof12"/>
    <property type="match status" value="1"/>
</dbReference>
<name>J3NU92_GAET3</name>
<keyword evidence="5" id="KW-1185">Reference proteome</keyword>
<dbReference type="SUPFAM" id="SSF50998">
    <property type="entry name" value="Quinoprotein alcohol dehydrogenase-like"/>
    <property type="match status" value="1"/>
</dbReference>
<feature type="compositionally biased region" description="Basic residues" evidence="1">
    <location>
        <begin position="462"/>
        <end position="473"/>
    </location>
</feature>
<dbReference type="EMBL" id="GL385396">
    <property type="protein sequence ID" value="EJT79763.1"/>
    <property type="molecule type" value="Genomic_DNA"/>
</dbReference>
<dbReference type="VEuPathDB" id="FungiDB:GGTG_04846"/>
<reference evidence="4" key="5">
    <citation type="submission" date="2018-04" db="UniProtKB">
        <authorList>
            <consortium name="EnsemblFungi"/>
        </authorList>
    </citation>
    <scope>IDENTIFICATION</scope>
    <source>
        <strain evidence="4">R3-111a-1</strain>
    </source>
</reference>
<feature type="compositionally biased region" description="Low complexity" evidence="1">
    <location>
        <begin position="36"/>
        <end position="49"/>
    </location>
</feature>
<evidence type="ECO:0000313" key="3">
    <source>
        <dbReference type="EMBL" id="EJT79763.1"/>
    </source>
</evidence>
<reference evidence="3" key="3">
    <citation type="submission" date="2010-09" db="EMBL/GenBank/DDBJ databases">
        <title>Annotation of Gaeumannomyces graminis var. tritici R3-111a-1.</title>
        <authorList>
            <consortium name="The Broad Institute Genome Sequencing Platform"/>
            <person name="Ma L.-J."/>
            <person name="Dead R."/>
            <person name="Young S.K."/>
            <person name="Zeng Q."/>
            <person name="Gargeya S."/>
            <person name="Fitzgerald M."/>
            <person name="Haas B."/>
            <person name="Abouelleil A."/>
            <person name="Alvarado L."/>
            <person name="Arachchi H.M."/>
            <person name="Berlin A."/>
            <person name="Brown A."/>
            <person name="Chapman S.B."/>
            <person name="Chen Z."/>
            <person name="Dunbar C."/>
            <person name="Freedman E."/>
            <person name="Gearin G."/>
            <person name="Gellesch M."/>
            <person name="Goldberg J."/>
            <person name="Griggs A."/>
            <person name="Gujja S."/>
            <person name="Heiman D."/>
            <person name="Howarth C."/>
            <person name="Larson L."/>
            <person name="Lui A."/>
            <person name="MacDonald P.J.P."/>
            <person name="Mehta T."/>
            <person name="Montmayeur A."/>
            <person name="Murphy C."/>
            <person name="Neiman D."/>
            <person name="Pearson M."/>
            <person name="Priest M."/>
            <person name="Roberts A."/>
            <person name="Saif S."/>
            <person name="Shea T."/>
            <person name="Shenoy N."/>
            <person name="Sisk P."/>
            <person name="Stolte C."/>
            <person name="Sykes S."/>
            <person name="Yandava C."/>
            <person name="Wortman J."/>
            <person name="Nusbaum C."/>
            <person name="Birren B."/>
        </authorList>
    </citation>
    <scope>NUCLEOTIDE SEQUENCE</scope>
    <source>
        <strain evidence="3">R3-111a-1</strain>
    </source>
</reference>